<proteinExistence type="predicted"/>
<dbReference type="EMBL" id="JAXCLX010000001">
    <property type="protein sequence ID" value="MDY0872506.1"/>
    <property type="molecule type" value="Genomic_DNA"/>
</dbReference>
<sequence length="174" mass="19200">MHVKPLTRDALLSVAAGMRAPDRHEIFATRFDEDVAALVADLAEGHPVGAVMAAADGTPVAVLGGTEMWPGLWSLWMFATDRWPEVARAATRFAKRELWPALLALGLRRGECRSAAQHTMAHRWIRHLGGVQESIHPAFGKGGETFIGFVIYGETEHVRHPETSQQEQCGQQRQ</sequence>
<evidence type="ECO:0000313" key="1">
    <source>
        <dbReference type="EMBL" id="MDY0872506.1"/>
    </source>
</evidence>
<accession>A0ABU5E111</accession>
<name>A0ABU5E111_9PROT</name>
<dbReference type="Proteomes" id="UP001271769">
    <property type="component" value="Unassembled WGS sequence"/>
</dbReference>
<protein>
    <recommendedName>
        <fullName evidence="3">N-acetyltransferase domain-containing protein</fullName>
    </recommendedName>
</protein>
<evidence type="ECO:0008006" key="3">
    <source>
        <dbReference type="Google" id="ProtNLM"/>
    </source>
</evidence>
<comment type="caution">
    <text evidence="1">The sequence shown here is derived from an EMBL/GenBank/DDBJ whole genome shotgun (WGS) entry which is preliminary data.</text>
</comment>
<keyword evidence="2" id="KW-1185">Reference proteome</keyword>
<gene>
    <name evidence="1" type="ORF">SMD31_11250</name>
</gene>
<organism evidence="1 2">
    <name type="scientific">Dongia rigui</name>
    <dbReference type="NCBI Taxonomy" id="940149"/>
    <lineage>
        <taxon>Bacteria</taxon>
        <taxon>Pseudomonadati</taxon>
        <taxon>Pseudomonadota</taxon>
        <taxon>Alphaproteobacteria</taxon>
        <taxon>Rhodospirillales</taxon>
        <taxon>Dongiaceae</taxon>
        <taxon>Dongia</taxon>
    </lineage>
</organism>
<evidence type="ECO:0000313" key="2">
    <source>
        <dbReference type="Proteomes" id="UP001271769"/>
    </source>
</evidence>
<reference evidence="1 2" key="1">
    <citation type="journal article" date="2013" name="Antonie Van Leeuwenhoek">
        <title>Dongia rigui sp. nov., isolated from freshwater of a large wetland in Korea.</title>
        <authorList>
            <person name="Baik K.S."/>
            <person name="Hwang Y.M."/>
            <person name="Choi J.S."/>
            <person name="Kwon J."/>
            <person name="Seong C.N."/>
        </authorList>
    </citation>
    <scope>NUCLEOTIDE SEQUENCE [LARGE SCALE GENOMIC DNA]</scope>
    <source>
        <strain evidence="1 2">04SU4-P</strain>
    </source>
</reference>